<evidence type="ECO:0000313" key="1">
    <source>
        <dbReference type="EMBL" id="TWS24440.1"/>
    </source>
</evidence>
<dbReference type="RefSeq" id="WP_146434483.1">
    <property type="nucleotide sequence ID" value="NZ_VIGV01000003.1"/>
</dbReference>
<protein>
    <submittedName>
        <fullName evidence="1">Uncharacterized protein</fullName>
    </submittedName>
</protein>
<gene>
    <name evidence="1" type="ORF">FK268_12690</name>
</gene>
<comment type="caution">
    <text evidence="1">The sequence shown here is derived from an EMBL/GenBank/DDBJ whole genome shotgun (WGS) entry which is preliminary data.</text>
</comment>
<proteinExistence type="predicted"/>
<sequence>MTEQVKRVTVTVEVDGQIVTLTDEKWSEGGNPRFIAAEAYAGIVKTADRMRNALAAVHGSTATIYHQHEAWMIRDGADGTMNCAACGQTVTEGEANRARERARR</sequence>
<dbReference type="EMBL" id="VIGV01000003">
    <property type="protein sequence ID" value="TWS24440.1"/>
    <property type="molecule type" value="Genomic_DNA"/>
</dbReference>
<dbReference type="AlphaFoldDB" id="A0A5C5RP37"/>
<accession>A0A5C5RP37</accession>
<reference evidence="1 2" key="1">
    <citation type="submission" date="2019-08" db="EMBL/GenBank/DDBJ databases">
        <title>Tsukamurella conjunctivitidis sp. nov., Tsukamurella assacharolytica sp. nov. and Tsukamurella sputae sp. nov. isolated from patients with conjunctivitis, bacteraemia (lymphoma) and respiratory infection (sputum) in Hong Kong.</title>
        <authorList>
            <person name="Fok K.M.N."/>
            <person name="Fong J.Y.H."/>
        </authorList>
    </citation>
    <scope>NUCLEOTIDE SEQUENCE [LARGE SCALE GENOMIC DNA]</scope>
    <source>
        <strain evidence="1 2">HKU70</strain>
    </source>
</reference>
<name>A0A5C5RP37_9ACTN</name>
<evidence type="ECO:0000313" key="2">
    <source>
        <dbReference type="Proteomes" id="UP000319792"/>
    </source>
</evidence>
<organism evidence="1 2">
    <name type="scientific">Tsukamurella sputi</name>
    <dbReference type="NCBI Taxonomy" id="2591848"/>
    <lineage>
        <taxon>Bacteria</taxon>
        <taxon>Bacillati</taxon>
        <taxon>Actinomycetota</taxon>
        <taxon>Actinomycetes</taxon>
        <taxon>Mycobacteriales</taxon>
        <taxon>Tsukamurellaceae</taxon>
        <taxon>Tsukamurella</taxon>
    </lineage>
</organism>
<dbReference type="Proteomes" id="UP000319792">
    <property type="component" value="Unassembled WGS sequence"/>
</dbReference>
<keyword evidence="2" id="KW-1185">Reference proteome</keyword>